<sequence length="106" mass="11675">MSKYIELTSADFEATLSEGVSLVDFWAPWCGPCRMIAPVIEELAEDFDGKAKICKVNTDEEQDIAVKFGIRSIPTIMFFKDGEMVDQVVGAQSKQALAEKINALLA</sequence>
<feature type="site" description="Contributes to redox potential value" evidence="8">
    <location>
        <position position="32"/>
    </location>
</feature>
<dbReference type="Gene3D" id="3.40.30.10">
    <property type="entry name" value="Glutaredoxin"/>
    <property type="match status" value="1"/>
</dbReference>
<dbReference type="GO" id="GO:0005829">
    <property type="term" value="C:cytosol"/>
    <property type="evidence" value="ECO:0007669"/>
    <property type="project" value="TreeGrafter"/>
</dbReference>
<evidence type="ECO:0000256" key="8">
    <source>
        <dbReference type="PIRSR" id="PIRSR000077-1"/>
    </source>
</evidence>
<dbReference type="eggNOG" id="COG3118">
    <property type="taxonomic scope" value="Bacteria"/>
</dbReference>
<keyword evidence="12" id="KW-1185">Reference proteome</keyword>
<protein>
    <recommendedName>
        <fullName evidence="6 7">Thioredoxin</fullName>
    </recommendedName>
</protein>
<dbReference type="FunFam" id="3.40.30.10:FF:000001">
    <property type="entry name" value="Thioredoxin"/>
    <property type="match status" value="1"/>
</dbReference>
<keyword evidence="3" id="KW-0249">Electron transport</keyword>
<dbReference type="OrthoDB" id="9790390at2"/>
<dbReference type="PANTHER" id="PTHR45663">
    <property type="entry name" value="GEO12009P1"/>
    <property type="match status" value="1"/>
</dbReference>
<dbReference type="AlphaFoldDB" id="T0L0M8"/>
<dbReference type="EMBL" id="AUPZ01000009">
    <property type="protein sequence ID" value="EQB39333.1"/>
    <property type="molecule type" value="Genomic_DNA"/>
</dbReference>
<comment type="caution">
    <text evidence="11">The sequence shown here is derived from an EMBL/GenBank/DDBJ whole genome shotgun (WGS) entry which is preliminary data.</text>
</comment>
<dbReference type="Pfam" id="PF00085">
    <property type="entry name" value="Thioredoxin"/>
    <property type="match status" value="1"/>
</dbReference>
<dbReference type="PRINTS" id="PR00421">
    <property type="entry name" value="THIOREDOXIN"/>
</dbReference>
<dbReference type="STRING" id="1172190.M947_07690"/>
<comment type="similarity">
    <text evidence="1 7">Belongs to the thioredoxin family.</text>
</comment>
<dbReference type="InterPro" id="IPR005746">
    <property type="entry name" value="Thioredoxin"/>
</dbReference>
<gene>
    <name evidence="11" type="ORF">M947_07690</name>
</gene>
<evidence type="ECO:0000256" key="2">
    <source>
        <dbReference type="ARBA" id="ARBA00022448"/>
    </source>
</evidence>
<evidence type="ECO:0000313" key="12">
    <source>
        <dbReference type="Proteomes" id="UP000015520"/>
    </source>
</evidence>
<evidence type="ECO:0000256" key="9">
    <source>
        <dbReference type="PIRSR" id="PIRSR000077-4"/>
    </source>
</evidence>
<evidence type="ECO:0000256" key="6">
    <source>
        <dbReference type="NCBIfam" id="TIGR01068"/>
    </source>
</evidence>
<name>T0L0M8_9BACT</name>
<dbReference type="PROSITE" id="PS51352">
    <property type="entry name" value="THIOREDOXIN_2"/>
    <property type="match status" value="1"/>
</dbReference>
<organism evidence="11 12">
    <name type="scientific">Sulfurimonas hongkongensis</name>
    <dbReference type="NCBI Taxonomy" id="1172190"/>
    <lineage>
        <taxon>Bacteria</taxon>
        <taxon>Pseudomonadati</taxon>
        <taxon>Campylobacterota</taxon>
        <taxon>Epsilonproteobacteria</taxon>
        <taxon>Campylobacterales</taxon>
        <taxon>Sulfurimonadaceae</taxon>
        <taxon>Sulfurimonas</taxon>
    </lineage>
</organism>
<dbReference type="GO" id="GO:0015035">
    <property type="term" value="F:protein-disulfide reductase activity"/>
    <property type="evidence" value="ECO:0007669"/>
    <property type="project" value="UniProtKB-UniRule"/>
</dbReference>
<dbReference type="PANTHER" id="PTHR45663:SF11">
    <property type="entry name" value="GEO12009P1"/>
    <property type="match status" value="1"/>
</dbReference>
<feature type="site" description="Deprotonates C-terminal active site Cys" evidence="8">
    <location>
        <position position="24"/>
    </location>
</feature>
<feature type="domain" description="Thioredoxin" evidence="10">
    <location>
        <begin position="1"/>
        <end position="106"/>
    </location>
</feature>
<dbReference type="InterPro" id="IPR017937">
    <property type="entry name" value="Thioredoxin_CS"/>
</dbReference>
<evidence type="ECO:0000259" key="10">
    <source>
        <dbReference type="PROSITE" id="PS51352"/>
    </source>
</evidence>
<feature type="site" description="Contributes to redox potential value" evidence="8">
    <location>
        <position position="31"/>
    </location>
</feature>
<evidence type="ECO:0000256" key="3">
    <source>
        <dbReference type="ARBA" id="ARBA00022982"/>
    </source>
</evidence>
<dbReference type="PATRIC" id="fig|1172190.3.peg.1488"/>
<feature type="active site" description="Nucleophile" evidence="8">
    <location>
        <position position="30"/>
    </location>
</feature>
<evidence type="ECO:0000256" key="7">
    <source>
        <dbReference type="PIRNR" id="PIRNR000077"/>
    </source>
</evidence>
<dbReference type="NCBIfam" id="TIGR01068">
    <property type="entry name" value="thioredoxin"/>
    <property type="match status" value="1"/>
</dbReference>
<evidence type="ECO:0000256" key="4">
    <source>
        <dbReference type="ARBA" id="ARBA00023157"/>
    </source>
</evidence>
<reference evidence="11 12" key="1">
    <citation type="submission" date="2013-07" db="EMBL/GenBank/DDBJ databases">
        <title>Sulfurimonas hongkongensis AST-10 Genome Sequencing.</title>
        <authorList>
            <person name="Cai L."/>
            <person name="Zhang T."/>
        </authorList>
    </citation>
    <scope>NUCLEOTIDE SEQUENCE [LARGE SCALE GENOMIC DNA]</scope>
    <source>
        <strain evidence="11 12">AST-10</strain>
    </source>
</reference>
<keyword evidence="5 9" id="KW-0676">Redox-active center</keyword>
<dbReference type="InterPro" id="IPR013766">
    <property type="entry name" value="Thioredoxin_domain"/>
</dbReference>
<dbReference type="PIRSF" id="PIRSF000077">
    <property type="entry name" value="Thioredoxin"/>
    <property type="match status" value="1"/>
</dbReference>
<dbReference type="PROSITE" id="PS00194">
    <property type="entry name" value="THIOREDOXIN_1"/>
    <property type="match status" value="1"/>
</dbReference>
<dbReference type="GO" id="GO:0045454">
    <property type="term" value="P:cell redox homeostasis"/>
    <property type="evidence" value="ECO:0007669"/>
    <property type="project" value="TreeGrafter"/>
</dbReference>
<dbReference type="SUPFAM" id="SSF52833">
    <property type="entry name" value="Thioredoxin-like"/>
    <property type="match status" value="1"/>
</dbReference>
<evidence type="ECO:0000256" key="1">
    <source>
        <dbReference type="ARBA" id="ARBA00008987"/>
    </source>
</evidence>
<keyword evidence="4 9" id="KW-1015">Disulfide bond</keyword>
<evidence type="ECO:0000313" key="11">
    <source>
        <dbReference type="EMBL" id="EQB39333.1"/>
    </source>
</evidence>
<accession>T0L0M8</accession>
<proteinExistence type="inferred from homology"/>
<dbReference type="RefSeq" id="WP_021287794.1">
    <property type="nucleotide sequence ID" value="NZ_AUPZ01000009.1"/>
</dbReference>
<feature type="disulfide bond" description="Redox-active" evidence="9">
    <location>
        <begin position="30"/>
        <end position="33"/>
    </location>
</feature>
<evidence type="ECO:0000256" key="5">
    <source>
        <dbReference type="ARBA" id="ARBA00023284"/>
    </source>
</evidence>
<dbReference type="Proteomes" id="UP000015520">
    <property type="component" value="Unassembled WGS sequence"/>
</dbReference>
<dbReference type="InterPro" id="IPR036249">
    <property type="entry name" value="Thioredoxin-like_sf"/>
</dbReference>
<keyword evidence="2" id="KW-0813">Transport</keyword>
<feature type="active site" description="Nucleophile" evidence="8">
    <location>
        <position position="33"/>
    </location>
</feature>
<dbReference type="CDD" id="cd02947">
    <property type="entry name" value="TRX_family"/>
    <property type="match status" value="1"/>
</dbReference>